<dbReference type="Pfam" id="PF00149">
    <property type="entry name" value="Metallophos"/>
    <property type="match status" value="1"/>
</dbReference>
<reference evidence="8 9" key="1">
    <citation type="submission" date="2018-06" db="EMBL/GenBank/DDBJ databases">
        <authorList>
            <consortium name="Pathogen Informatics"/>
            <person name="Doyle S."/>
        </authorList>
    </citation>
    <scope>NUCLEOTIDE SEQUENCE [LARGE SCALE GENOMIC DNA]</scope>
    <source>
        <strain evidence="8 9">NCTC11388</strain>
    </source>
</reference>
<dbReference type="GO" id="GO:0046872">
    <property type="term" value="F:metal ion binding"/>
    <property type="evidence" value="ECO:0007669"/>
    <property type="project" value="UniProtKB-KW"/>
</dbReference>
<evidence type="ECO:0000256" key="4">
    <source>
        <dbReference type="ARBA" id="ARBA00022801"/>
    </source>
</evidence>
<sequence length="254" mass="29963">MSDRKNIYFASDFHLGSYPEEKSIAREHEIVRWLNHIKSDAKELYLMGDVFDFWFEYRSVVPKGYIRFLGKLAELADEGVKITFFKGNHDMWMFGYLRDQLGANIIDNELEIIRDGKSFYLHHGDGLGDGDKKYKILKKIFRSRACQWLFARLHPNLGIGIAQRWSRSSRAANDVDEIFLGEDREWLIQYARQLETKQHFDFYIFGHRHLSYYLPLSSESQIINLGEWFKGKSYAVWNGTTLELLQWNNEPTTA</sequence>
<dbReference type="PANTHER" id="PTHR34990:SF1">
    <property type="entry name" value="UDP-2,3-DIACYLGLUCOSAMINE HYDROLASE"/>
    <property type="match status" value="1"/>
</dbReference>
<protein>
    <submittedName>
        <fullName evidence="8">UDP-2,3-diacylglucosamine hydrolase</fullName>
        <ecNumber evidence="8">3.6.1.54</ecNumber>
    </submittedName>
</protein>
<dbReference type="EMBL" id="UGYW01000002">
    <property type="protein sequence ID" value="SUJ08474.1"/>
    <property type="molecule type" value="Genomic_DNA"/>
</dbReference>
<dbReference type="AlphaFoldDB" id="A0A380BYJ5"/>
<feature type="domain" description="Calcineurin-like phosphoesterase" evidence="7">
    <location>
        <begin position="6"/>
        <end position="209"/>
    </location>
</feature>
<dbReference type="PANTHER" id="PTHR34990">
    <property type="entry name" value="UDP-2,3-DIACYLGLUCOSAMINE HYDROLASE-RELATED"/>
    <property type="match status" value="1"/>
</dbReference>
<evidence type="ECO:0000256" key="1">
    <source>
        <dbReference type="ARBA" id="ARBA00022475"/>
    </source>
</evidence>
<evidence type="ECO:0000256" key="3">
    <source>
        <dbReference type="ARBA" id="ARBA00022723"/>
    </source>
</evidence>
<dbReference type="Gene3D" id="3.60.21.10">
    <property type="match status" value="1"/>
</dbReference>
<keyword evidence="3" id="KW-0479">Metal-binding</keyword>
<evidence type="ECO:0000256" key="6">
    <source>
        <dbReference type="ARBA" id="ARBA00023211"/>
    </source>
</evidence>
<evidence type="ECO:0000313" key="9">
    <source>
        <dbReference type="Proteomes" id="UP000254893"/>
    </source>
</evidence>
<dbReference type="GO" id="GO:0008758">
    <property type="term" value="F:UDP-2,3-diacylglucosamine hydrolase activity"/>
    <property type="evidence" value="ECO:0007669"/>
    <property type="project" value="TreeGrafter"/>
</dbReference>
<proteinExistence type="predicted"/>
<keyword evidence="4 8" id="KW-0378">Hydrolase</keyword>
<dbReference type="GO" id="GO:0009245">
    <property type="term" value="P:lipid A biosynthetic process"/>
    <property type="evidence" value="ECO:0007669"/>
    <property type="project" value="TreeGrafter"/>
</dbReference>
<evidence type="ECO:0000313" key="8">
    <source>
        <dbReference type="EMBL" id="SUJ08474.1"/>
    </source>
</evidence>
<keyword evidence="5" id="KW-0472">Membrane</keyword>
<organism evidence="8 9">
    <name type="scientific">Sphingobacterium spiritivorum</name>
    <name type="common">Flavobacterium spiritivorum</name>
    <dbReference type="NCBI Taxonomy" id="258"/>
    <lineage>
        <taxon>Bacteria</taxon>
        <taxon>Pseudomonadati</taxon>
        <taxon>Bacteroidota</taxon>
        <taxon>Sphingobacteriia</taxon>
        <taxon>Sphingobacteriales</taxon>
        <taxon>Sphingobacteriaceae</taxon>
        <taxon>Sphingobacterium</taxon>
    </lineage>
</organism>
<dbReference type="InterPro" id="IPR029052">
    <property type="entry name" value="Metallo-depent_PP-like"/>
</dbReference>
<dbReference type="Proteomes" id="UP000254893">
    <property type="component" value="Unassembled WGS sequence"/>
</dbReference>
<dbReference type="InterPro" id="IPR043461">
    <property type="entry name" value="LpxH-like"/>
</dbReference>
<dbReference type="CDD" id="cd07398">
    <property type="entry name" value="MPP_YbbF-LpxH"/>
    <property type="match status" value="1"/>
</dbReference>
<evidence type="ECO:0000256" key="2">
    <source>
        <dbReference type="ARBA" id="ARBA00022519"/>
    </source>
</evidence>
<dbReference type="GO" id="GO:0016020">
    <property type="term" value="C:membrane"/>
    <property type="evidence" value="ECO:0007669"/>
    <property type="project" value="GOC"/>
</dbReference>
<dbReference type="RefSeq" id="WP_115169920.1">
    <property type="nucleotide sequence ID" value="NZ_UGYW01000002.1"/>
</dbReference>
<dbReference type="InterPro" id="IPR004843">
    <property type="entry name" value="Calcineurin-like_PHP"/>
</dbReference>
<keyword evidence="6" id="KW-0464">Manganese</keyword>
<evidence type="ECO:0000256" key="5">
    <source>
        <dbReference type="ARBA" id="ARBA00023136"/>
    </source>
</evidence>
<keyword evidence="1" id="KW-1003">Cell membrane</keyword>
<name>A0A380BYJ5_SPHSI</name>
<accession>A0A380BYJ5</accession>
<dbReference type="EC" id="3.6.1.54" evidence="8"/>
<dbReference type="SUPFAM" id="SSF56300">
    <property type="entry name" value="Metallo-dependent phosphatases"/>
    <property type="match status" value="1"/>
</dbReference>
<gene>
    <name evidence="8" type="primary">lpxH</name>
    <name evidence="8" type="ORF">NCTC11388_01883</name>
</gene>
<keyword evidence="2" id="KW-0997">Cell inner membrane</keyword>
<evidence type="ECO:0000259" key="7">
    <source>
        <dbReference type="Pfam" id="PF00149"/>
    </source>
</evidence>